<protein>
    <submittedName>
        <fullName evidence="1">REF/SRPP-like protein At3g05500</fullName>
    </submittedName>
</protein>
<proteinExistence type="predicted"/>
<accession>A0A2P2IN95</accession>
<organism evidence="1">
    <name type="scientific">Rhizophora mucronata</name>
    <name type="common">Asiatic mangrove</name>
    <dbReference type="NCBI Taxonomy" id="61149"/>
    <lineage>
        <taxon>Eukaryota</taxon>
        <taxon>Viridiplantae</taxon>
        <taxon>Streptophyta</taxon>
        <taxon>Embryophyta</taxon>
        <taxon>Tracheophyta</taxon>
        <taxon>Spermatophyta</taxon>
        <taxon>Magnoliopsida</taxon>
        <taxon>eudicotyledons</taxon>
        <taxon>Gunneridae</taxon>
        <taxon>Pentapetalae</taxon>
        <taxon>rosids</taxon>
        <taxon>fabids</taxon>
        <taxon>Malpighiales</taxon>
        <taxon>Rhizophoraceae</taxon>
        <taxon>Rhizophora</taxon>
    </lineage>
</organism>
<dbReference type="AlphaFoldDB" id="A0A2P2IN95"/>
<name>A0A2P2IN95_RHIMU</name>
<evidence type="ECO:0000313" key="1">
    <source>
        <dbReference type="EMBL" id="MBW82699.1"/>
    </source>
</evidence>
<dbReference type="EMBL" id="GGEC01002216">
    <property type="protein sequence ID" value="MBW82699.1"/>
    <property type="molecule type" value="Transcribed_RNA"/>
</dbReference>
<sequence>MSPGQRRFTPSMSQKLSNVLHLHGASSINSHSSLEWHRWLYLLQPFAPRSTMKQFSALLRKDTRCHPICLWFPLRGLPKCSAMRPLKHPQWSLTELRRCGANGGSMK</sequence>
<reference evidence="1" key="1">
    <citation type="submission" date="2018-02" db="EMBL/GenBank/DDBJ databases">
        <title>Rhizophora mucronata_Transcriptome.</title>
        <authorList>
            <person name="Meera S.P."/>
            <person name="Sreeshan A."/>
            <person name="Augustine A."/>
        </authorList>
    </citation>
    <scope>NUCLEOTIDE SEQUENCE</scope>
    <source>
        <tissue evidence="1">Leaf</tissue>
    </source>
</reference>